<feature type="compositionally biased region" description="Basic residues" evidence="5">
    <location>
        <begin position="210"/>
        <end position="220"/>
    </location>
</feature>
<reference evidence="6" key="1">
    <citation type="submission" date="2023-07" db="EMBL/GenBank/DDBJ databases">
        <authorList>
            <consortium name="AG Swart"/>
            <person name="Singh M."/>
            <person name="Singh A."/>
            <person name="Seah K."/>
            <person name="Emmerich C."/>
        </authorList>
    </citation>
    <scope>NUCLEOTIDE SEQUENCE</scope>
    <source>
        <strain evidence="6">DP1</strain>
    </source>
</reference>
<dbReference type="PROSITE" id="PS50082">
    <property type="entry name" value="WD_REPEATS_2"/>
    <property type="match status" value="2"/>
</dbReference>
<proteinExistence type="predicted"/>
<keyword evidence="4" id="KW-0175">Coiled coil</keyword>
<gene>
    <name evidence="6" type="ORF">ECRASSUSDP1_LOCUS9819</name>
</gene>
<evidence type="ECO:0000256" key="4">
    <source>
        <dbReference type="SAM" id="Coils"/>
    </source>
</evidence>
<dbReference type="PANTHER" id="PTHR44324:SF4">
    <property type="entry name" value="WD40 REPEAT DOMAIN 95"/>
    <property type="match status" value="1"/>
</dbReference>
<dbReference type="InterPro" id="IPR001680">
    <property type="entry name" value="WD40_rpt"/>
</dbReference>
<keyword evidence="2" id="KW-0677">Repeat</keyword>
<evidence type="ECO:0000256" key="3">
    <source>
        <dbReference type="PROSITE-ProRule" id="PRU00221"/>
    </source>
</evidence>
<feature type="repeat" description="WD" evidence="3">
    <location>
        <begin position="746"/>
        <end position="787"/>
    </location>
</feature>
<dbReference type="InterPro" id="IPR019775">
    <property type="entry name" value="WD40_repeat_CS"/>
</dbReference>
<dbReference type="AlphaFoldDB" id="A0AAD1UFR2"/>
<comment type="caution">
    <text evidence="6">The sequence shown here is derived from an EMBL/GenBank/DDBJ whole genome shotgun (WGS) entry which is preliminary data.</text>
</comment>
<name>A0AAD1UFR2_EUPCR</name>
<feature type="region of interest" description="Disordered" evidence="5">
    <location>
        <begin position="176"/>
        <end position="228"/>
    </location>
</feature>
<evidence type="ECO:0000313" key="7">
    <source>
        <dbReference type="Proteomes" id="UP001295684"/>
    </source>
</evidence>
<keyword evidence="7" id="KW-1185">Reference proteome</keyword>
<organism evidence="6 7">
    <name type="scientific">Euplotes crassus</name>
    <dbReference type="NCBI Taxonomy" id="5936"/>
    <lineage>
        <taxon>Eukaryota</taxon>
        <taxon>Sar</taxon>
        <taxon>Alveolata</taxon>
        <taxon>Ciliophora</taxon>
        <taxon>Intramacronucleata</taxon>
        <taxon>Spirotrichea</taxon>
        <taxon>Hypotrichia</taxon>
        <taxon>Euplotida</taxon>
        <taxon>Euplotidae</taxon>
        <taxon>Moneuplotes</taxon>
    </lineage>
</organism>
<dbReference type="PROSITE" id="PS00678">
    <property type="entry name" value="WD_REPEATS_1"/>
    <property type="match status" value="1"/>
</dbReference>
<dbReference type="InterPro" id="IPR015943">
    <property type="entry name" value="WD40/YVTN_repeat-like_dom_sf"/>
</dbReference>
<feature type="coiled-coil region" evidence="4">
    <location>
        <begin position="51"/>
        <end position="78"/>
    </location>
</feature>
<dbReference type="SMART" id="SM00320">
    <property type="entry name" value="WD40"/>
    <property type="match status" value="6"/>
</dbReference>
<dbReference type="Proteomes" id="UP001295684">
    <property type="component" value="Unassembled WGS sequence"/>
</dbReference>
<dbReference type="SUPFAM" id="SSF50978">
    <property type="entry name" value="WD40 repeat-like"/>
    <property type="match status" value="1"/>
</dbReference>
<keyword evidence="1 3" id="KW-0853">WD repeat</keyword>
<dbReference type="InterPro" id="IPR051242">
    <property type="entry name" value="WD-EF-hand_domain"/>
</dbReference>
<evidence type="ECO:0000256" key="5">
    <source>
        <dbReference type="SAM" id="MobiDB-lite"/>
    </source>
</evidence>
<dbReference type="Pfam" id="PF00400">
    <property type="entry name" value="WD40"/>
    <property type="match status" value="1"/>
</dbReference>
<evidence type="ECO:0000256" key="1">
    <source>
        <dbReference type="ARBA" id="ARBA00022574"/>
    </source>
</evidence>
<evidence type="ECO:0000313" key="6">
    <source>
        <dbReference type="EMBL" id="CAI2368526.1"/>
    </source>
</evidence>
<dbReference type="InterPro" id="IPR036322">
    <property type="entry name" value="WD40_repeat_dom_sf"/>
</dbReference>
<feature type="repeat" description="WD" evidence="3">
    <location>
        <begin position="1005"/>
        <end position="1044"/>
    </location>
</feature>
<dbReference type="PANTHER" id="PTHR44324">
    <property type="entry name" value="WD40 REPEAT DOMAIN 95"/>
    <property type="match status" value="1"/>
</dbReference>
<dbReference type="InterPro" id="IPR011047">
    <property type="entry name" value="Quinoprotein_ADH-like_sf"/>
</dbReference>
<evidence type="ECO:0000256" key="2">
    <source>
        <dbReference type="ARBA" id="ARBA00022737"/>
    </source>
</evidence>
<dbReference type="SUPFAM" id="SSF50998">
    <property type="entry name" value="Quinoprotein alcohol dehydrogenase-like"/>
    <property type="match status" value="1"/>
</dbReference>
<accession>A0AAD1UFR2</accession>
<dbReference type="Gene3D" id="2.130.10.10">
    <property type="entry name" value="YVTN repeat-like/Quinoprotein amine dehydrogenase"/>
    <property type="match status" value="2"/>
</dbReference>
<dbReference type="EMBL" id="CAMPGE010009658">
    <property type="protein sequence ID" value="CAI2368526.1"/>
    <property type="molecule type" value="Genomic_DNA"/>
</dbReference>
<protein>
    <submittedName>
        <fullName evidence="6">Uncharacterized protein</fullName>
    </submittedName>
</protein>
<sequence length="1250" mass="143192">MAKPTHILDFSEYLFQEVMDLFNVKLDEKPVDPRLANRQKSKKFVTLPQLHKFLRERLDMTSEKVSELIEKIDNRNKEKITWTEFLLFVNKEAEKREVINDASIYGCGTKRFIEKPRKRAFANGQPINYGIDFFLKMELNYNTIYLMIFENYTVGLFNTTTKNYDEFLRMKFPSDYSKPRHPPELEEEEQADPFRDSRNQGNDSLYASMKKTKVRGKRPSTRGPINRRTSKSIKGIETKNSRKYKFEDSSTTLNKFNKAGRPAHKLTSKVSIRTSDKSFEMSRVEEKSVASREYPLSKKYTTVSKRDQFDKFERESVQATKPKIRKNNANTRIYGILGIERLNPDDNILMRGNINSKKENSLSIATTKISKTKMKEAKQKFINDMSIMDSKISENEKKLQRIREAKGGYGSNRKSKKSIVEEYDPYKFNIHHRIQNFRHRMDDTSYSIFKLKDEITHISSVGDPWTLYGRGKRTGTASIRRRPREDSLKILDPQAYKKNFKNNLRAKAELKKQEKIARQTKKIFVSFACFDKETKKLCLALVDCEIRIYNVKENGKRIKLEEKPLSFRSKDIVTYMEITKFVVNDRQILILGTDVGTVEIYYLDETTGPLDKNQQKLLKIKDLEGIQPAKRRDIRLESTLMKDFDIDKGKDLQIIKLKYARDVGLIVCALNDTKAKGILNFFDSVDFKKTCNYEDDIINANQDKFRINITSMDYSESHNLIAIGGSEGNIIIIDCAALKVVNTSHSHSHSAEIIQIFFYDSEHQVISIAKNGVILVWDVNEMKVLQSFKDENGFRYSMFDPSGKGTLFTTNQYIRQYQSKVDPEIELKALQVKTLSKDYTNHKTLLKKLTKKKSVLDKSSQLKEVKNSNVLVTEDSSLVFVGFLDTHEIILSVDTKNLVRLWNITTGESESSYNVEISGQATAVSIDEKNGLIAIGNDKGEVKICNVFSGGLLYDLPEGPSEITELKFVNAITDISLVGTCWNGKVMMWTQPNEERNYQIDGICSIGHREDIICIDSDEKYIATGGADGLVSVWSILSGMLIHSFPVPTRDFKRPKTVSNNVVAVKLVKNQSNILYVCHETGDIHCVDASNGNENKYFAARATINSNWDIDKAKERMLVVGDTGKASLFMVNDKNQKWTEIKKWNIHNIMTYDNNYVCTVKASHSNNLFITATIQGNVKIWSIDGDYLADLNQQSWPGDLTQIANSYFDQSPIKGGAKNIVSFDLADKIIYSDSQNEESSESFSLSPTKI</sequence>